<accession>A3P8R0</accession>
<evidence type="ECO:0000313" key="2">
    <source>
        <dbReference type="Proteomes" id="UP000006738"/>
    </source>
</evidence>
<proteinExistence type="predicted"/>
<dbReference type="Proteomes" id="UP000006738">
    <property type="component" value="Chromosome II"/>
</dbReference>
<evidence type="ECO:0000313" key="1">
    <source>
        <dbReference type="EMBL" id="ABN95508.1"/>
    </source>
</evidence>
<sequence>MPTRARRASAGAGDRMFCLVGFLFDSRRIHETINIVVAER</sequence>
<dbReference type="HOGENOM" id="CLU_3286242_0_0_4"/>
<reference evidence="2" key="1">
    <citation type="submission" date="2007-02" db="EMBL/GenBank/DDBJ databases">
        <authorList>
            <person name="DeShazer D."/>
            <person name="Woods D.E."/>
            <person name="Nierman W.C."/>
        </authorList>
    </citation>
    <scope>NUCLEOTIDE SEQUENCE [LARGE SCALE GENOMIC DNA]</scope>
    <source>
        <strain evidence="2">1106a</strain>
    </source>
</reference>
<protein>
    <submittedName>
        <fullName evidence="1">Uncharacterized protein</fullName>
    </submittedName>
</protein>
<gene>
    <name evidence="1" type="ordered locus">BURPS1106A_A2690</name>
</gene>
<name>A3P8R0_BURP0</name>
<dbReference type="KEGG" id="bpl:BURPS1106A_A2690"/>
<dbReference type="AlphaFoldDB" id="A3P8R0"/>
<organism evidence="1 2">
    <name type="scientific">Burkholderia pseudomallei (strain 1106a)</name>
    <dbReference type="NCBI Taxonomy" id="357348"/>
    <lineage>
        <taxon>Bacteria</taxon>
        <taxon>Pseudomonadati</taxon>
        <taxon>Pseudomonadota</taxon>
        <taxon>Betaproteobacteria</taxon>
        <taxon>Burkholderiales</taxon>
        <taxon>Burkholderiaceae</taxon>
        <taxon>Burkholderia</taxon>
        <taxon>pseudomallei group</taxon>
    </lineage>
</organism>
<dbReference type="EMBL" id="CP000573">
    <property type="protein sequence ID" value="ABN95508.1"/>
    <property type="molecule type" value="Genomic_DNA"/>
</dbReference>